<proteinExistence type="predicted"/>
<reference evidence="1" key="2">
    <citation type="journal article" date="2024" name="Environ. Microbiol.">
        <title>Genome analysis and description of Tunturibacter gen. nov. expands the diversity of Terriglobia in tundra soils.</title>
        <authorList>
            <person name="Messyasz A."/>
            <person name="Mannisto M.K."/>
            <person name="Kerkhof L.J."/>
            <person name="Haggblom M.M."/>
        </authorList>
    </citation>
    <scope>NUCLEOTIDE SEQUENCE</scope>
    <source>
        <strain evidence="1">M8UP39</strain>
    </source>
</reference>
<sequence length="47" mass="5076">MPLRNKILQGGTPGKNLVAAALKRQIHQAITFERIGFDDVSAASVEL</sequence>
<reference evidence="1" key="1">
    <citation type="submission" date="2023-08" db="EMBL/GenBank/DDBJ databases">
        <authorList>
            <person name="Messyasz A."/>
            <person name="Mannisto M.K."/>
            <person name="Kerkhof L.J."/>
            <person name="Haggblom M."/>
        </authorList>
    </citation>
    <scope>NUCLEOTIDE SEQUENCE</scope>
    <source>
        <strain evidence="1">M8UP39</strain>
    </source>
</reference>
<accession>A0AAU7YVE9</accession>
<organism evidence="1">
    <name type="scientific">Tunturiibacter gelidiferens</name>
    <dbReference type="NCBI Taxonomy" id="3069689"/>
    <lineage>
        <taxon>Bacteria</taxon>
        <taxon>Pseudomonadati</taxon>
        <taxon>Acidobacteriota</taxon>
        <taxon>Terriglobia</taxon>
        <taxon>Terriglobales</taxon>
        <taxon>Acidobacteriaceae</taxon>
        <taxon>Tunturiibacter</taxon>
    </lineage>
</organism>
<dbReference type="KEGG" id="tgi:RBB81_13230"/>
<dbReference type="AlphaFoldDB" id="A0AAU7YVE9"/>
<name>A0AAU7YVE9_9BACT</name>
<evidence type="ECO:0000313" key="1">
    <source>
        <dbReference type="EMBL" id="XCB20555.1"/>
    </source>
</evidence>
<gene>
    <name evidence="1" type="ORF">RBB81_13230</name>
</gene>
<protein>
    <submittedName>
        <fullName evidence="1">Uncharacterized protein</fullName>
    </submittedName>
</protein>
<dbReference type="EMBL" id="CP132938">
    <property type="protein sequence ID" value="XCB20555.1"/>
    <property type="molecule type" value="Genomic_DNA"/>
</dbReference>
<dbReference type="RefSeq" id="WP_353070975.1">
    <property type="nucleotide sequence ID" value="NZ_CP132938.1"/>
</dbReference>